<evidence type="ECO:0000313" key="8">
    <source>
        <dbReference type="EMBL" id="BET25299.1"/>
    </source>
</evidence>
<dbReference type="Pfam" id="PF10093">
    <property type="entry name" value="EarP"/>
    <property type="match status" value="1"/>
</dbReference>
<accession>A0AA86J1Q7</accession>
<dbReference type="KEGG" id="lto:RGQ30_08000"/>
<evidence type="ECO:0000256" key="1">
    <source>
        <dbReference type="ARBA" id="ARBA00022676"/>
    </source>
</evidence>
<gene>
    <name evidence="8" type="primary">earP</name>
    <name evidence="8" type="ORF">RGQ30_08000</name>
</gene>
<keyword evidence="1" id="KW-0328">Glycosyltransferase</keyword>
<sequence>MHIGIICKVIDNYGDAGFSLRLARALATQDHEVVLFHDSAATFSRLYPCQQTEGLTLVDATQAGFSAKEYAALDLLLEPFGTSSEQTAHRFDLALKETFPNTPWLVIDYLSAETWIEEFHGGDSVSPSSGHKTSYFYPGFTSRTGGVVHCDYPARLKHKRSVNPTEGLRLFVFSYPDAPWLRLIEWAEQRESCDPPITIDVAGKESEETEFSGVNWIPFCAQSEFDDLLAQYDVLFVRGEDSFVRAQLAGLPLIWQIYATGDNAHEEKLAHFFKRYSARLSPDCAAALWNCWASWNNLEGSRDFSETWPVLLAYLNELHMNAIQWRDHLLEGPELVKEVLTWRAEQTPTLTEKTDL</sequence>
<comment type="similarity">
    <text evidence="4">Belongs to the glycosyltransferase 104 family.</text>
</comment>
<dbReference type="GO" id="GO:0003746">
    <property type="term" value="F:translation elongation factor activity"/>
    <property type="evidence" value="ECO:0007669"/>
    <property type="project" value="UniProtKB-KW"/>
</dbReference>
<name>A0AA86J1Q7_9BURK</name>
<dbReference type="InterPro" id="IPR016633">
    <property type="entry name" value="EarP"/>
</dbReference>
<keyword evidence="9" id="KW-1185">Reference proteome</keyword>
<dbReference type="Proteomes" id="UP001329151">
    <property type="component" value="Chromosome"/>
</dbReference>
<evidence type="ECO:0000256" key="7">
    <source>
        <dbReference type="ARBA" id="ARBA00048472"/>
    </source>
</evidence>
<comment type="catalytic activity">
    <reaction evidence="7">
        <text>dTDP-beta-L-rhamnose + L-arginyl-[protein] = N(omega)-(alpha-L-rhamnosyl)-L-arginyl-[protein] + dTDP + H(+)</text>
        <dbReference type="Rhea" id="RHEA:66692"/>
        <dbReference type="Rhea" id="RHEA-COMP:10532"/>
        <dbReference type="Rhea" id="RHEA-COMP:17096"/>
        <dbReference type="ChEBI" id="CHEBI:15378"/>
        <dbReference type="ChEBI" id="CHEBI:29965"/>
        <dbReference type="ChEBI" id="CHEBI:57510"/>
        <dbReference type="ChEBI" id="CHEBI:58369"/>
        <dbReference type="ChEBI" id="CHEBI:167445"/>
    </reaction>
    <physiologicalReaction direction="left-to-right" evidence="7">
        <dbReference type="Rhea" id="RHEA:66693"/>
    </physiologicalReaction>
</comment>
<evidence type="ECO:0000256" key="3">
    <source>
        <dbReference type="ARBA" id="ARBA00024303"/>
    </source>
</evidence>
<evidence type="ECO:0000313" key="9">
    <source>
        <dbReference type="Proteomes" id="UP001329151"/>
    </source>
</evidence>
<proteinExistence type="inferred from homology"/>
<evidence type="ECO:0000256" key="5">
    <source>
        <dbReference type="ARBA" id="ARBA00024416"/>
    </source>
</evidence>
<keyword evidence="2" id="KW-0808">Transferase</keyword>
<organism evidence="8 9">
    <name type="scientific">Limnobacter thiooxidans</name>
    <dbReference type="NCBI Taxonomy" id="131080"/>
    <lineage>
        <taxon>Bacteria</taxon>
        <taxon>Pseudomonadati</taxon>
        <taxon>Pseudomonadota</taxon>
        <taxon>Betaproteobacteria</taxon>
        <taxon>Burkholderiales</taxon>
        <taxon>Burkholderiaceae</taxon>
        <taxon>Limnobacter</taxon>
    </lineage>
</organism>
<evidence type="ECO:0000256" key="2">
    <source>
        <dbReference type="ARBA" id="ARBA00022679"/>
    </source>
</evidence>
<dbReference type="AlphaFoldDB" id="A0AA86J1Q7"/>
<dbReference type="RefSeq" id="WP_130558206.1">
    <property type="nucleotide sequence ID" value="NZ_AP028947.1"/>
</dbReference>
<comment type="function">
    <text evidence="3">Protein-arginine rhamnosyltransferase that catalyzes the transfer of a single rhamnose to elongation factor P (EF-P) on 'Lys-32', a modification required for EF-P-dependent rescue of polyproline stalled ribosomes.</text>
</comment>
<dbReference type="GO" id="GO:0106361">
    <property type="term" value="F:protein-arginine rhamnosyltransferase activity"/>
    <property type="evidence" value="ECO:0007669"/>
    <property type="project" value="InterPro"/>
</dbReference>
<reference evidence="8 9" key="1">
    <citation type="submission" date="2023-10" db="EMBL/GenBank/DDBJ databases">
        <title>Complete Genome Sequence of Limnobacter thiooxidans CS-K2T, Isolated from freshwater lake sediments in Bavaria, Germany.</title>
        <authorList>
            <person name="Naruki M."/>
            <person name="Watanabe A."/>
            <person name="Warashina T."/>
            <person name="Morita T."/>
            <person name="Arakawa K."/>
        </authorList>
    </citation>
    <scope>NUCLEOTIDE SEQUENCE [LARGE SCALE GENOMIC DNA]</scope>
    <source>
        <strain evidence="8 9">CS-K2</strain>
    </source>
</reference>
<dbReference type="EMBL" id="AP028947">
    <property type="protein sequence ID" value="BET25299.1"/>
    <property type="molecule type" value="Genomic_DNA"/>
</dbReference>
<keyword evidence="8" id="KW-0251">Elongation factor</keyword>
<protein>
    <recommendedName>
        <fullName evidence="5">Protein-arginine rhamnosyltransferase</fullName>
    </recommendedName>
    <alternativeName>
        <fullName evidence="6">EF-P arginine rhamnosyltransferase</fullName>
    </alternativeName>
</protein>
<evidence type="ECO:0000256" key="6">
    <source>
        <dbReference type="ARBA" id="ARBA00030025"/>
    </source>
</evidence>
<keyword evidence="8" id="KW-0648">Protein biosynthesis</keyword>
<evidence type="ECO:0000256" key="4">
    <source>
        <dbReference type="ARBA" id="ARBA00024346"/>
    </source>
</evidence>